<dbReference type="AlphaFoldDB" id="A0A915ED21"/>
<evidence type="ECO:0000313" key="2">
    <source>
        <dbReference type="WBParaSite" id="jg5058"/>
    </source>
</evidence>
<protein>
    <submittedName>
        <fullName evidence="2">Uncharacterized protein</fullName>
    </submittedName>
</protein>
<accession>A0A915ED21</accession>
<name>A0A915ED21_9BILA</name>
<proteinExistence type="predicted"/>
<dbReference type="Proteomes" id="UP000887574">
    <property type="component" value="Unplaced"/>
</dbReference>
<dbReference type="WBParaSite" id="jg5058">
    <property type="protein sequence ID" value="jg5058"/>
    <property type="gene ID" value="jg5058"/>
</dbReference>
<reference evidence="2" key="1">
    <citation type="submission" date="2022-11" db="UniProtKB">
        <authorList>
            <consortium name="WormBaseParasite"/>
        </authorList>
    </citation>
    <scope>IDENTIFICATION</scope>
</reference>
<evidence type="ECO:0000313" key="1">
    <source>
        <dbReference type="Proteomes" id="UP000887574"/>
    </source>
</evidence>
<organism evidence="1 2">
    <name type="scientific">Ditylenchus dipsaci</name>
    <dbReference type="NCBI Taxonomy" id="166011"/>
    <lineage>
        <taxon>Eukaryota</taxon>
        <taxon>Metazoa</taxon>
        <taxon>Ecdysozoa</taxon>
        <taxon>Nematoda</taxon>
        <taxon>Chromadorea</taxon>
        <taxon>Rhabditida</taxon>
        <taxon>Tylenchina</taxon>
        <taxon>Tylenchomorpha</taxon>
        <taxon>Sphaerularioidea</taxon>
        <taxon>Anguinidae</taxon>
        <taxon>Anguininae</taxon>
        <taxon>Ditylenchus</taxon>
    </lineage>
</organism>
<sequence length="94" mass="10632">MKALLSKHLPQASFLAETVHDHQVQKIPEGYIPTSFTLRERCYISIIADAKAVQVSLLGETYYRNDPVKHDFESILKMLTLVKLGVLQMAGFDL</sequence>
<keyword evidence="1" id="KW-1185">Reference proteome</keyword>